<comment type="caution">
    <text evidence="2">The sequence shown here is derived from an EMBL/GenBank/DDBJ whole genome shotgun (WGS) entry which is preliminary data.</text>
</comment>
<gene>
    <name evidence="2" type="ORF">FC756_19420</name>
</gene>
<evidence type="ECO:0000313" key="2">
    <source>
        <dbReference type="EMBL" id="TKI61916.1"/>
    </source>
</evidence>
<reference evidence="2 3" key="1">
    <citation type="submission" date="2019-04" db="EMBL/GenBank/DDBJ databases">
        <title>Lysinibacillus genome sequencing.</title>
        <authorList>
            <person name="Dunlap C."/>
        </authorList>
    </citation>
    <scope>NUCLEOTIDE SEQUENCE [LARGE SCALE GENOMIC DNA]</scope>
    <source>
        <strain evidence="2 3">CCTCC AB 2010389</strain>
    </source>
</reference>
<evidence type="ECO:0000256" key="1">
    <source>
        <dbReference type="SAM" id="MobiDB-lite"/>
    </source>
</evidence>
<protein>
    <submittedName>
        <fullName evidence="2">Uncharacterized protein</fullName>
    </submittedName>
</protein>
<evidence type="ECO:0000313" key="3">
    <source>
        <dbReference type="Proteomes" id="UP000308744"/>
    </source>
</evidence>
<proteinExistence type="predicted"/>
<keyword evidence="3" id="KW-1185">Reference proteome</keyword>
<name>A0A4U2YL43_9BACI</name>
<dbReference type="RefSeq" id="WP_107895128.1">
    <property type="nucleotide sequence ID" value="NZ_PYWM01000008.1"/>
</dbReference>
<organism evidence="2 3">
    <name type="scientific">Lysinibacillus mangiferihumi</name>
    <dbReference type="NCBI Taxonomy" id="1130819"/>
    <lineage>
        <taxon>Bacteria</taxon>
        <taxon>Bacillati</taxon>
        <taxon>Bacillota</taxon>
        <taxon>Bacilli</taxon>
        <taxon>Bacillales</taxon>
        <taxon>Bacillaceae</taxon>
        <taxon>Lysinibacillus</taxon>
    </lineage>
</organism>
<dbReference type="EMBL" id="SZPU01000081">
    <property type="protein sequence ID" value="TKI61916.1"/>
    <property type="molecule type" value="Genomic_DNA"/>
</dbReference>
<accession>A0A4U2YL43</accession>
<dbReference type="Proteomes" id="UP000308744">
    <property type="component" value="Unassembled WGS sequence"/>
</dbReference>
<dbReference type="AlphaFoldDB" id="A0A4U2YL43"/>
<sequence>MKDNGVIKVNKSGSDRPLNSTPNSVYKTANGEHVFVYDGDGKLIYDLSRQRVKAFKINVSPAGKEFFKDYKLDGAVPDFIKNEFGW</sequence>
<feature type="region of interest" description="Disordered" evidence="1">
    <location>
        <begin position="1"/>
        <end position="23"/>
    </location>
</feature>